<dbReference type="VEuPathDB" id="FungiDB:EYZ11_009264"/>
<organism evidence="2 3">
    <name type="scientific">Aspergillus tanneri</name>
    <dbReference type="NCBI Taxonomy" id="1220188"/>
    <lineage>
        <taxon>Eukaryota</taxon>
        <taxon>Fungi</taxon>
        <taxon>Dikarya</taxon>
        <taxon>Ascomycota</taxon>
        <taxon>Pezizomycotina</taxon>
        <taxon>Eurotiomycetes</taxon>
        <taxon>Eurotiomycetidae</taxon>
        <taxon>Eurotiales</taxon>
        <taxon>Aspergillaceae</taxon>
        <taxon>Aspergillus</taxon>
        <taxon>Aspergillus subgen. Circumdati</taxon>
    </lineage>
</organism>
<sequence length="133" mass="14826">MSSFTCSEVKFCWRCLIHWRYLVAIESFSSLEFLTYFSLNFFFFRSLLVSSRKCLLAAPLAQPSHLAVLCLVSLYRAYDAASALRLPGAQDVSPAFSVHEDLSTGHLALEDAISAMEVALAHLRRAEGWMTGA</sequence>
<comment type="caution">
    <text evidence="2">The sequence shown here is derived from an EMBL/GenBank/DDBJ whole genome shotgun (WGS) entry which is preliminary data.</text>
</comment>
<dbReference type="Proteomes" id="UP000308092">
    <property type="component" value="Unassembled WGS sequence"/>
</dbReference>
<reference evidence="2 3" key="1">
    <citation type="submission" date="2019-03" db="EMBL/GenBank/DDBJ databases">
        <title>The genome sequence of a newly discovered highly antifungal drug resistant Aspergillus species, Aspergillus tanneri NIH 1004.</title>
        <authorList>
            <person name="Mounaud S."/>
            <person name="Singh I."/>
            <person name="Joardar V."/>
            <person name="Pakala S."/>
            <person name="Pakala S."/>
            <person name="Venepally P."/>
            <person name="Hoover J."/>
            <person name="Nierman W."/>
            <person name="Chung J."/>
            <person name="Losada L."/>
        </authorList>
    </citation>
    <scope>NUCLEOTIDE SEQUENCE [LARGE SCALE GENOMIC DNA]</scope>
    <source>
        <strain evidence="2 3">NIH1004</strain>
    </source>
</reference>
<protein>
    <submittedName>
        <fullName evidence="2">Uncharacterized protein</fullName>
    </submittedName>
</protein>
<gene>
    <name evidence="2" type="ORF">EYZ11_009264</name>
</gene>
<evidence type="ECO:0000313" key="2">
    <source>
        <dbReference type="EMBL" id="THC91287.1"/>
    </source>
</evidence>
<feature type="transmembrane region" description="Helical" evidence="1">
    <location>
        <begin position="21"/>
        <end position="44"/>
    </location>
</feature>
<evidence type="ECO:0000313" key="3">
    <source>
        <dbReference type="Proteomes" id="UP000308092"/>
    </source>
</evidence>
<dbReference type="EMBL" id="SOSA01000430">
    <property type="protein sequence ID" value="THC91287.1"/>
    <property type="molecule type" value="Genomic_DNA"/>
</dbReference>
<keyword evidence="3" id="KW-1185">Reference proteome</keyword>
<keyword evidence="1" id="KW-1133">Transmembrane helix</keyword>
<dbReference type="AlphaFoldDB" id="A0A4S3JAH6"/>
<name>A0A4S3JAH6_9EURO</name>
<keyword evidence="1" id="KW-0812">Transmembrane</keyword>
<evidence type="ECO:0000256" key="1">
    <source>
        <dbReference type="SAM" id="Phobius"/>
    </source>
</evidence>
<keyword evidence="1" id="KW-0472">Membrane</keyword>
<accession>A0A4S3JAH6</accession>
<proteinExistence type="predicted"/>